<dbReference type="InterPro" id="IPR036775">
    <property type="entry name" value="DNA_pol_Y-fam_lit_finger_sf"/>
</dbReference>
<evidence type="ECO:0000259" key="13">
    <source>
        <dbReference type="PROSITE" id="PS50173"/>
    </source>
</evidence>
<keyword evidence="7" id="KW-0479">Metal-binding</keyword>
<dbReference type="Pfam" id="PF11799">
    <property type="entry name" value="IMS_C"/>
    <property type="match status" value="1"/>
</dbReference>
<dbReference type="Proteomes" id="UP001608902">
    <property type="component" value="Unassembled WGS sequence"/>
</dbReference>
<reference evidence="14 15" key="1">
    <citation type="submission" date="2024-08" db="EMBL/GenBank/DDBJ databases">
        <title>Gnathostoma spinigerum genome.</title>
        <authorList>
            <person name="Gonzalez-Bertolin B."/>
            <person name="Monzon S."/>
            <person name="Zaballos A."/>
            <person name="Jimenez P."/>
            <person name="Dekumyoy P."/>
            <person name="Varona S."/>
            <person name="Cuesta I."/>
            <person name="Sumanam S."/>
            <person name="Adisakwattana P."/>
            <person name="Gasser R.B."/>
            <person name="Hernandez-Gonzalez A."/>
            <person name="Young N.D."/>
            <person name="Perteguer M.J."/>
        </authorList>
    </citation>
    <scope>NUCLEOTIDE SEQUENCE [LARGE SCALE GENOMIC DNA]</scope>
    <source>
        <strain evidence="14">AL3</strain>
        <tissue evidence="14">Liver</tissue>
    </source>
</reference>
<comment type="subcellular location">
    <subcellularLocation>
        <location evidence="1">Nucleus</location>
    </subcellularLocation>
</comment>
<dbReference type="PROSITE" id="PS50173">
    <property type="entry name" value="UMUC"/>
    <property type="match status" value="1"/>
</dbReference>
<dbReference type="GO" id="GO:0006281">
    <property type="term" value="P:DNA repair"/>
    <property type="evidence" value="ECO:0007669"/>
    <property type="project" value="UniProtKB-KW"/>
</dbReference>
<evidence type="ECO:0000256" key="1">
    <source>
        <dbReference type="ARBA" id="ARBA00004123"/>
    </source>
</evidence>
<proteinExistence type="inferred from homology"/>
<keyword evidence="6" id="KW-0548">Nucleotidyltransferase</keyword>
<evidence type="ECO:0000313" key="15">
    <source>
        <dbReference type="Proteomes" id="UP001608902"/>
    </source>
</evidence>
<organism evidence="14 15">
    <name type="scientific">Gnathostoma spinigerum</name>
    <dbReference type="NCBI Taxonomy" id="75299"/>
    <lineage>
        <taxon>Eukaryota</taxon>
        <taxon>Metazoa</taxon>
        <taxon>Ecdysozoa</taxon>
        <taxon>Nematoda</taxon>
        <taxon>Chromadorea</taxon>
        <taxon>Rhabditida</taxon>
        <taxon>Spirurina</taxon>
        <taxon>Gnathostomatomorpha</taxon>
        <taxon>Gnathostomatoidea</taxon>
        <taxon>Gnathostomatidae</taxon>
        <taxon>Gnathostoma</taxon>
    </lineage>
</organism>
<evidence type="ECO:0000256" key="7">
    <source>
        <dbReference type="ARBA" id="ARBA00022723"/>
    </source>
</evidence>
<gene>
    <name evidence="14" type="ORF">AB6A40_009182</name>
</gene>
<dbReference type="Gene3D" id="3.30.70.270">
    <property type="match status" value="1"/>
</dbReference>
<evidence type="ECO:0000256" key="10">
    <source>
        <dbReference type="ARBA" id="ARBA00023125"/>
    </source>
</evidence>
<comment type="caution">
    <text evidence="14">The sequence shown here is derived from an EMBL/GenBank/DDBJ whole genome shotgun (WGS) entry which is preliminary data.</text>
</comment>
<name>A0ABD6ERL0_9BILA</name>
<keyword evidence="15" id="KW-1185">Reference proteome</keyword>
<evidence type="ECO:0000256" key="8">
    <source>
        <dbReference type="ARBA" id="ARBA00022763"/>
    </source>
</evidence>
<dbReference type="AlphaFoldDB" id="A0ABD6ERL0"/>
<dbReference type="SUPFAM" id="SSF100879">
    <property type="entry name" value="Lesion bypass DNA polymerase (Y-family), little finger domain"/>
    <property type="match status" value="1"/>
</dbReference>
<keyword evidence="8" id="KW-0227">DNA damage</keyword>
<dbReference type="PANTHER" id="PTHR45990:SF1">
    <property type="entry name" value="DNA REPAIR PROTEIN REV1"/>
    <property type="match status" value="1"/>
</dbReference>
<dbReference type="Gene3D" id="1.10.150.20">
    <property type="entry name" value="5' to 3' exonuclease, C-terminal subdomain"/>
    <property type="match status" value="1"/>
</dbReference>
<dbReference type="InterPro" id="IPR053848">
    <property type="entry name" value="IMS_HHH_1"/>
</dbReference>
<dbReference type="InterPro" id="IPR001126">
    <property type="entry name" value="UmuC"/>
</dbReference>
<dbReference type="Pfam" id="PF00817">
    <property type="entry name" value="IMS"/>
    <property type="match status" value="1"/>
</dbReference>
<dbReference type="GO" id="GO:0016779">
    <property type="term" value="F:nucleotidyltransferase activity"/>
    <property type="evidence" value="ECO:0007669"/>
    <property type="project" value="UniProtKB-KW"/>
</dbReference>
<dbReference type="Gene3D" id="3.30.1490.100">
    <property type="entry name" value="DNA polymerase, Y-family, little finger domain"/>
    <property type="match status" value="1"/>
</dbReference>
<dbReference type="SUPFAM" id="SSF56672">
    <property type="entry name" value="DNA/RNA polymerases"/>
    <property type="match status" value="1"/>
</dbReference>
<keyword evidence="9" id="KW-0460">Magnesium</keyword>
<evidence type="ECO:0000256" key="3">
    <source>
        <dbReference type="ARBA" id="ARBA00020399"/>
    </source>
</evidence>
<dbReference type="PANTHER" id="PTHR45990">
    <property type="entry name" value="DNA REPAIR PROTEIN REV1"/>
    <property type="match status" value="1"/>
</dbReference>
<comment type="similarity">
    <text evidence="2">Belongs to the DNA polymerase type-Y family.</text>
</comment>
<dbReference type="InterPro" id="IPR043128">
    <property type="entry name" value="Rev_trsase/Diguanyl_cyclase"/>
</dbReference>
<keyword evidence="10" id="KW-0238">DNA-binding</keyword>
<dbReference type="FunFam" id="3.30.1490.100:FF:000001">
    <property type="entry name" value="DNA repair protein REV1"/>
    <property type="match status" value="1"/>
</dbReference>
<dbReference type="InterPro" id="IPR038401">
    <property type="entry name" value="Rev1_C_sf"/>
</dbReference>
<sequence>MSEVASCSYEARSFGIRNGMYVRDARALCPHLTFLSYQFEEYKDVSKKIYRIVSEYTQDIRAVSCDEMYVDLKNLCNDMHIIDVMSTVNVIRRHIQEETGCAASVGIGSSVLIARLATRHAKPNGQLLVRNSEIEEFIKKERISDLPGIGYNMLAKLRENVGEMSLCGELQQVSLEKLQTLFGSKLGSQIYNQCRGIDKNRDFFDNSARKSISCDINYGIRFTKESELMDFIGKVSIELEKRLASARMLASSVTLKLLIRAAGADIEPLKYLGHGVCDSLTKSSRLPRPSANGSLICSVVKRLMKDINPVISDLRGIGVQLTNLTDLSQNRNGTVNSQTIRDFFAVRRTNQSYRKKSKKYMSQEDPFIQKAIKESLRDYRASLIDQGLSHYFHPKPISDKPKFKDLTADQDIKEEMWRMIRRSQVPERADVDLLTSYFYRLMGYQSIEDVVSQMRFLERKAIDTSSQWYIVVSGLKRLMNDLCCRMFGGFLFEF</sequence>
<feature type="domain" description="UmuC" evidence="13">
    <location>
        <begin position="1"/>
        <end position="150"/>
    </location>
</feature>
<keyword evidence="11" id="KW-0234">DNA repair</keyword>
<evidence type="ECO:0000256" key="4">
    <source>
        <dbReference type="ARBA" id="ARBA00022634"/>
    </source>
</evidence>
<keyword evidence="12" id="KW-0539">Nucleus</keyword>
<protein>
    <recommendedName>
        <fullName evidence="3">DNA repair protein REV1</fullName>
    </recommendedName>
</protein>
<evidence type="ECO:0000256" key="9">
    <source>
        <dbReference type="ARBA" id="ARBA00022842"/>
    </source>
</evidence>
<dbReference type="GO" id="GO:0046872">
    <property type="term" value="F:metal ion binding"/>
    <property type="evidence" value="ECO:0007669"/>
    <property type="project" value="UniProtKB-KW"/>
</dbReference>
<evidence type="ECO:0000256" key="5">
    <source>
        <dbReference type="ARBA" id="ARBA00022679"/>
    </source>
</evidence>
<dbReference type="InterPro" id="IPR017961">
    <property type="entry name" value="DNA_pol_Y-fam_little_finger"/>
</dbReference>
<keyword evidence="4" id="KW-0237">DNA synthesis</keyword>
<dbReference type="Gene3D" id="3.40.1170.60">
    <property type="match status" value="1"/>
</dbReference>
<evidence type="ECO:0000256" key="11">
    <source>
        <dbReference type="ARBA" id="ARBA00023204"/>
    </source>
</evidence>
<keyword evidence="5" id="KW-0808">Transferase</keyword>
<dbReference type="Pfam" id="PF21999">
    <property type="entry name" value="IMS_HHH_1"/>
    <property type="match status" value="1"/>
</dbReference>
<dbReference type="GO" id="GO:0005634">
    <property type="term" value="C:nucleus"/>
    <property type="evidence" value="ECO:0007669"/>
    <property type="project" value="UniProtKB-SubCell"/>
</dbReference>
<dbReference type="GO" id="GO:0003677">
    <property type="term" value="F:DNA binding"/>
    <property type="evidence" value="ECO:0007669"/>
    <property type="project" value="UniProtKB-KW"/>
</dbReference>
<dbReference type="EMBL" id="JBGFUD010009382">
    <property type="protein sequence ID" value="MFH4982473.1"/>
    <property type="molecule type" value="Genomic_DNA"/>
</dbReference>
<dbReference type="InterPro" id="IPR043502">
    <property type="entry name" value="DNA/RNA_pol_sf"/>
</dbReference>
<evidence type="ECO:0000256" key="2">
    <source>
        <dbReference type="ARBA" id="ARBA00010945"/>
    </source>
</evidence>
<evidence type="ECO:0000256" key="12">
    <source>
        <dbReference type="ARBA" id="ARBA00023242"/>
    </source>
</evidence>
<evidence type="ECO:0000256" key="6">
    <source>
        <dbReference type="ARBA" id="ARBA00022695"/>
    </source>
</evidence>
<dbReference type="Gene3D" id="1.20.58.1280">
    <property type="entry name" value="DNA repair protein Rev1, C-terminal domain"/>
    <property type="match status" value="1"/>
</dbReference>
<accession>A0ABD6ERL0</accession>
<evidence type="ECO:0000313" key="14">
    <source>
        <dbReference type="EMBL" id="MFH4982473.1"/>
    </source>
</evidence>
<dbReference type="GO" id="GO:0071897">
    <property type="term" value="P:DNA biosynthetic process"/>
    <property type="evidence" value="ECO:0007669"/>
    <property type="project" value="UniProtKB-KW"/>
</dbReference>